<gene>
    <name evidence="2" type="ORF">ACFPFO_22090</name>
</gene>
<accession>A0ABD5QL43</accession>
<keyword evidence="1" id="KW-1133">Transmembrane helix</keyword>
<reference evidence="2 3" key="1">
    <citation type="journal article" date="2019" name="Int. J. Syst. Evol. Microbiol.">
        <title>The Global Catalogue of Microorganisms (GCM) 10K type strain sequencing project: providing services to taxonomists for standard genome sequencing and annotation.</title>
        <authorList>
            <consortium name="The Broad Institute Genomics Platform"/>
            <consortium name="The Broad Institute Genome Sequencing Center for Infectious Disease"/>
            <person name="Wu L."/>
            <person name="Ma J."/>
        </authorList>
    </citation>
    <scope>NUCLEOTIDE SEQUENCE [LARGE SCALE GENOMIC DNA]</scope>
    <source>
        <strain evidence="2 3">CGMCC 1.15824</strain>
    </source>
</reference>
<organism evidence="2 3">
    <name type="scientific">Saliphagus infecundisoli</name>
    <dbReference type="NCBI Taxonomy" id="1849069"/>
    <lineage>
        <taxon>Archaea</taxon>
        <taxon>Methanobacteriati</taxon>
        <taxon>Methanobacteriota</taxon>
        <taxon>Stenosarchaea group</taxon>
        <taxon>Halobacteria</taxon>
        <taxon>Halobacteriales</taxon>
        <taxon>Natrialbaceae</taxon>
        <taxon>Saliphagus</taxon>
    </lineage>
</organism>
<proteinExistence type="predicted"/>
<feature type="transmembrane region" description="Helical" evidence="1">
    <location>
        <begin position="17"/>
        <end position="37"/>
    </location>
</feature>
<protein>
    <submittedName>
        <fullName evidence="2">Uncharacterized protein</fullName>
    </submittedName>
</protein>
<dbReference type="EMBL" id="JBHSJG010000072">
    <property type="protein sequence ID" value="MFC4990391.1"/>
    <property type="molecule type" value="Genomic_DNA"/>
</dbReference>
<name>A0ABD5QL43_9EURY</name>
<feature type="transmembrane region" description="Helical" evidence="1">
    <location>
        <begin position="91"/>
        <end position="109"/>
    </location>
</feature>
<dbReference type="RefSeq" id="WP_114576238.1">
    <property type="nucleotide sequence ID" value="NZ_JAIVEF010000009.1"/>
</dbReference>
<keyword evidence="3" id="KW-1185">Reference proteome</keyword>
<evidence type="ECO:0000256" key="1">
    <source>
        <dbReference type="SAM" id="Phobius"/>
    </source>
</evidence>
<feature type="transmembrane region" description="Helical" evidence="1">
    <location>
        <begin position="49"/>
        <end position="71"/>
    </location>
</feature>
<keyword evidence="1" id="KW-0812">Transmembrane</keyword>
<dbReference type="Proteomes" id="UP001595925">
    <property type="component" value="Unassembled WGS sequence"/>
</dbReference>
<dbReference type="AlphaFoldDB" id="A0ABD5QL43"/>
<comment type="caution">
    <text evidence="2">The sequence shown here is derived from an EMBL/GenBank/DDBJ whole genome shotgun (WGS) entry which is preliminary data.</text>
</comment>
<sequence>MSPNDYVDFDSREWESWHWYVLTGYPVASLLGILLIGRLNDGGSMLASSLGSVALVIVLTAFGIVSLPAILRDAEFVHAACERWNPDPRTYVGAAVATPLFLGVFGALVAGVALGLALAILAFLVSTIAVCVVYLFNRHEAIGLFAR</sequence>
<evidence type="ECO:0000313" key="3">
    <source>
        <dbReference type="Proteomes" id="UP001595925"/>
    </source>
</evidence>
<evidence type="ECO:0000313" key="2">
    <source>
        <dbReference type="EMBL" id="MFC4990391.1"/>
    </source>
</evidence>
<keyword evidence="1" id="KW-0472">Membrane</keyword>
<feature type="transmembrane region" description="Helical" evidence="1">
    <location>
        <begin position="116"/>
        <end position="136"/>
    </location>
</feature>